<dbReference type="CDD" id="cd00093">
    <property type="entry name" value="HTH_XRE"/>
    <property type="match status" value="1"/>
</dbReference>
<sequence>MNLGEQLQRQRKLHHMSQDELADKLGISRQAVSRWENGATLPSFYNVLAISDLFHISLDELIRGDELLMEKLENSNQRKVPFLHTGWGAFVISIVLALIIWGISKWLKFYGSDDFNFYYWIVTILGIVGLLMNLEWRGIGREFKRNINRKTIIWIIIILTVYILPRINYIFLGKM</sequence>
<reference evidence="4 5" key="1">
    <citation type="journal article" date="2015" name="Genome Announc.">
        <title>Expanding the biotechnology potential of lactobacilli through comparative genomics of 213 strains and associated genera.</title>
        <authorList>
            <person name="Sun Z."/>
            <person name="Harris H.M."/>
            <person name="McCann A."/>
            <person name="Guo C."/>
            <person name="Argimon S."/>
            <person name="Zhang W."/>
            <person name="Yang X."/>
            <person name="Jeffery I.B."/>
            <person name="Cooney J.C."/>
            <person name="Kagawa T.F."/>
            <person name="Liu W."/>
            <person name="Song Y."/>
            <person name="Salvetti E."/>
            <person name="Wrobel A."/>
            <person name="Rasinkangas P."/>
            <person name="Parkhill J."/>
            <person name="Rea M.C."/>
            <person name="O'Sullivan O."/>
            <person name="Ritari J."/>
            <person name="Douillard F.P."/>
            <person name="Paul Ross R."/>
            <person name="Yang R."/>
            <person name="Briner A.E."/>
            <person name="Felis G.E."/>
            <person name="de Vos W.M."/>
            <person name="Barrangou R."/>
            <person name="Klaenhammer T.R."/>
            <person name="Caufield P.W."/>
            <person name="Cui Y."/>
            <person name="Zhang H."/>
            <person name="O'Toole P.W."/>
        </authorList>
    </citation>
    <scope>NUCLEOTIDE SEQUENCE [LARGE SCALE GENOMIC DNA]</scope>
    <source>
        <strain evidence="4 5">DSM 14500</strain>
    </source>
</reference>
<dbReference type="Gene3D" id="1.10.260.40">
    <property type="entry name" value="lambda repressor-like DNA-binding domains"/>
    <property type="match status" value="1"/>
</dbReference>
<dbReference type="Pfam" id="PF01381">
    <property type="entry name" value="HTH_3"/>
    <property type="match status" value="1"/>
</dbReference>
<dbReference type="SMART" id="SM00530">
    <property type="entry name" value="HTH_XRE"/>
    <property type="match status" value="1"/>
</dbReference>
<feature type="transmembrane region" description="Helical" evidence="2">
    <location>
        <begin position="82"/>
        <end position="103"/>
    </location>
</feature>
<dbReference type="InterPro" id="IPR001387">
    <property type="entry name" value="Cro/C1-type_HTH"/>
</dbReference>
<dbReference type="Proteomes" id="UP000050872">
    <property type="component" value="Unassembled WGS sequence"/>
</dbReference>
<dbReference type="PANTHER" id="PTHR46558">
    <property type="entry name" value="TRACRIPTIONAL REGULATORY PROTEIN-RELATED-RELATED"/>
    <property type="match status" value="1"/>
</dbReference>
<dbReference type="PANTHER" id="PTHR46558:SF15">
    <property type="entry name" value="HELIX-TURN-HELIX DOMAIN PROTEIN"/>
    <property type="match status" value="1"/>
</dbReference>
<evidence type="ECO:0000256" key="1">
    <source>
        <dbReference type="ARBA" id="ARBA00023125"/>
    </source>
</evidence>
<dbReference type="STRING" id="1423770.FD29_GL001656"/>
<protein>
    <recommendedName>
        <fullName evidence="3">HTH cro/C1-type domain-containing protein</fullName>
    </recommendedName>
</protein>
<keyword evidence="1" id="KW-0238">DNA-binding</keyword>
<comment type="caution">
    <text evidence="4">The sequence shown here is derived from an EMBL/GenBank/DDBJ whole genome shotgun (WGS) entry which is preliminary data.</text>
</comment>
<accession>A0A0R1QP57</accession>
<dbReference type="OrthoDB" id="9805856at2"/>
<feature type="domain" description="HTH cro/C1-type" evidence="3">
    <location>
        <begin position="7"/>
        <end position="61"/>
    </location>
</feature>
<evidence type="ECO:0000313" key="5">
    <source>
        <dbReference type="Proteomes" id="UP000050872"/>
    </source>
</evidence>
<gene>
    <name evidence="4" type="ORF">FD29_GL001656</name>
</gene>
<dbReference type="PROSITE" id="PS50943">
    <property type="entry name" value="HTH_CROC1"/>
    <property type="match status" value="1"/>
</dbReference>
<organism evidence="4 5">
    <name type="scientific">Companilactobacillus mindensis DSM 14500</name>
    <dbReference type="NCBI Taxonomy" id="1423770"/>
    <lineage>
        <taxon>Bacteria</taxon>
        <taxon>Bacillati</taxon>
        <taxon>Bacillota</taxon>
        <taxon>Bacilli</taxon>
        <taxon>Lactobacillales</taxon>
        <taxon>Lactobacillaceae</taxon>
        <taxon>Companilactobacillus</taxon>
    </lineage>
</organism>
<evidence type="ECO:0000259" key="3">
    <source>
        <dbReference type="PROSITE" id="PS50943"/>
    </source>
</evidence>
<proteinExistence type="predicted"/>
<feature type="transmembrane region" description="Helical" evidence="2">
    <location>
        <begin position="152"/>
        <end position="172"/>
    </location>
</feature>
<keyword evidence="2" id="KW-0812">Transmembrane</keyword>
<dbReference type="AlphaFoldDB" id="A0A0R1QP57"/>
<keyword evidence="5" id="KW-1185">Reference proteome</keyword>
<dbReference type="GO" id="GO:0003677">
    <property type="term" value="F:DNA binding"/>
    <property type="evidence" value="ECO:0007669"/>
    <property type="project" value="UniProtKB-KW"/>
</dbReference>
<dbReference type="SUPFAM" id="SSF47413">
    <property type="entry name" value="lambda repressor-like DNA-binding domains"/>
    <property type="match status" value="1"/>
</dbReference>
<keyword evidence="2" id="KW-0472">Membrane</keyword>
<name>A0A0R1QP57_9LACO</name>
<dbReference type="EMBL" id="AZEZ01000103">
    <property type="protein sequence ID" value="KRL42632.1"/>
    <property type="molecule type" value="Genomic_DNA"/>
</dbReference>
<dbReference type="RefSeq" id="WP_057888925.1">
    <property type="nucleotide sequence ID" value="NZ_AZEZ01000103.1"/>
</dbReference>
<feature type="transmembrane region" description="Helical" evidence="2">
    <location>
        <begin position="115"/>
        <end position="132"/>
    </location>
</feature>
<keyword evidence="2" id="KW-1133">Transmembrane helix</keyword>
<dbReference type="InterPro" id="IPR010982">
    <property type="entry name" value="Lambda_DNA-bd_dom_sf"/>
</dbReference>
<evidence type="ECO:0000313" key="4">
    <source>
        <dbReference type="EMBL" id="KRL42632.1"/>
    </source>
</evidence>
<dbReference type="PATRIC" id="fig|1423770.3.peg.1695"/>
<evidence type="ECO:0000256" key="2">
    <source>
        <dbReference type="SAM" id="Phobius"/>
    </source>
</evidence>